<proteinExistence type="predicted"/>
<sequence length="84" mass="9453">MDISTFDKEVKAALGTLPEEPIKYVKAVVSTAQNYTEYYFVDITWNDGLNETTTQLKVDRTLSAAEVHEKITAAYDYASLQTLL</sequence>
<dbReference type="PATRIC" id="fig|1560234.3.peg.454"/>
<comment type="caution">
    <text evidence="1">The sequence shown here is derived from an EMBL/GenBank/DDBJ whole genome shotgun (WGS) entry which is preliminary data.</text>
</comment>
<evidence type="ECO:0000313" key="2">
    <source>
        <dbReference type="Proteomes" id="UP000091979"/>
    </source>
</evidence>
<keyword evidence="2" id="KW-1185">Reference proteome</keyword>
<name>A0A1B7XDQ5_9BACT</name>
<reference evidence="1 2" key="1">
    <citation type="submission" date="2015-01" db="EMBL/GenBank/DDBJ databases">
        <title>Desulfovibrio sp. JC271 draft genome sequence.</title>
        <authorList>
            <person name="Shivani Y."/>
            <person name="Subhash Y."/>
            <person name="Sasikala C."/>
            <person name="Ramana C.V."/>
        </authorList>
    </citation>
    <scope>NUCLEOTIDE SEQUENCE [LARGE SCALE GENOMIC DNA]</scope>
    <source>
        <strain evidence="1 2">JC271</strain>
    </source>
</reference>
<evidence type="ECO:0000313" key="1">
    <source>
        <dbReference type="EMBL" id="OBQ52141.1"/>
    </source>
</evidence>
<protein>
    <submittedName>
        <fullName evidence="1">Uncharacterized protein</fullName>
    </submittedName>
</protein>
<dbReference type="RefSeq" id="WP_066854416.1">
    <property type="nucleotide sequence ID" value="NZ_JXMS01000011.1"/>
</dbReference>
<dbReference type="EMBL" id="JXMS01000011">
    <property type="protein sequence ID" value="OBQ52141.1"/>
    <property type="molecule type" value="Genomic_DNA"/>
</dbReference>
<organism evidence="1 2">
    <name type="scientific">Halodesulfovibrio spirochaetisodalis</name>
    <dbReference type="NCBI Taxonomy" id="1560234"/>
    <lineage>
        <taxon>Bacteria</taxon>
        <taxon>Pseudomonadati</taxon>
        <taxon>Thermodesulfobacteriota</taxon>
        <taxon>Desulfovibrionia</taxon>
        <taxon>Desulfovibrionales</taxon>
        <taxon>Desulfovibrionaceae</taxon>
        <taxon>Halodesulfovibrio</taxon>
    </lineage>
</organism>
<dbReference type="AlphaFoldDB" id="A0A1B7XDQ5"/>
<dbReference type="OrthoDB" id="5465195at2"/>
<accession>A0A1B7XDQ5</accession>
<gene>
    <name evidence="1" type="ORF">SP90_08170</name>
</gene>
<dbReference type="Proteomes" id="UP000091979">
    <property type="component" value="Unassembled WGS sequence"/>
</dbReference>